<keyword evidence="2" id="KW-0732">Signal</keyword>
<evidence type="ECO:0000313" key="3">
    <source>
        <dbReference type="EMBL" id="MBR7674161.1"/>
    </source>
</evidence>
<feature type="chain" id="PRO_5035933316" description="Secreted protein" evidence="2">
    <location>
        <begin position="28"/>
        <end position="58"/>
    </location>
</feature>
<dbReference type="Proteomes" id="UP000675554">
    <property type="component" value="Unassembled WGS sequence"/>
</dbReference>
<protein>
    <recommendedName>
        <fullName evidence="5">Secreted protein</fullName>
    </recommendedName>
</protein>
<evidence type="ECO:0000256" key="2">
    <source>
        <dbReference type="SAM" id="SignalP"/>
    </source>
</evidence>
<dbReference type="AlphaFoldDB" id="A0A8T4IPH4"/>
<evidence type="ECO:0008006" key="5">
    <source>
        <dbReference type="Google" id="ProtNLM"/>
    </source>
</evidence>
<evidence type="ECO:0000313" key="4">
    <source>
        <dbReference type="Proteomes" id="UP000675554"/>
    </source>
</evidence>
<comment type="caution">
    <text evidence="3">The sequence shown here is derived from an EMBL/GenBank/DDBJ whole genome shotgun (WGS) entry which is preliminary data.</text>
</comment>
<gene>
    <name evidence="3" type="ORF">KDA82_14270</name>
</gene>
<keyword evidence="4" id="KW-1185">Reference proteome</keyword>
<feature type="signal peptide" evidence="2">
    <location>
        <begin position="1"/>
        <end position="27"/>
    </location>
</feature>
<proteinExistence type="predicted"/>
<evidence type="ECO:0000256" key="1">
    <source>
        <dbReference type="SAM" id="MobiDB-lite"/>
    </source>
</evidence>
<dbReference type="EMBL" id="JAGSMN010000305">
    <property type="protein sequence ID" value="MBR7674161.1"/>
    <property type="molecule type" value="Genomic_DNA"/>
</dbReference>
<accession>A0A8T4IPH4</accession>
<organism evidence="3 4">
    <name type="scientific">Streptomyces daliensis</name>
    <dbReference type="NCBI Taxonomy" id="299421"/>
    <lineage>
        <taxon>Bacteria</taxon>
        <taxon>Bacillati</taxon>
        <taxon>Actinomycetota</taxon>
        <taxon>Actinomycetes</taxon>
        <taxon>Kitasatosporales</taxon>
        <taxon>Streptomycetaceae</taxon>
        <taxon>Streptomyces</taxon>
    </lineage>
</organism>
<feature type="region of interest" description="Disordered" evidence="1">
    <location>
        <begin position="25"/>
        <end position="58"/>
    </location>
</feature>
<name>A0A8T4IPH4_9ACTN</name>
<reference evidence="3" key="1">
    <citation type="submission" date="2021-04" db="EMBL/GenBank/DDBJ databases">
        <title>Sequencing of actinobacteria type strains.</title>
        <authorList>
            <person name="Nguyen G.-S."/>
            <person name="Wentzel A."/>
        </authorList>
    </citation>
    <scope>NUCLEOTIDE SEQUENCE</scope>
    <source>
        <strain evidence="3">DSM 42095</strain>
    </source>
</reference>
<sequence>MTRSKKIIATCAIAIAMAVGSAGPTLAADSDTVTTEDRHQTVAPPTSEDQGPAVAQAT</sequence>